<evidence type="ECO:0000256" key="3">
    <source>
        <dbReference type="ARBA" id="ARBA00022448"/>
    </source>
</evidence>
<dbReference type="InterPro" id="IPR002549">
    <property type="entry name" value="AI-2E-like"/>
</dbReference>
<dbReference type="RefSeq" id="WP_119949093.1">
    <property type="nucleotide sequence ID" value="NZ_QZEZ01000001.1"/>
</dbReference>
<keyword evidence="6 9" id="KW-1133">Transmembrane helix</keyword>
<evidence type="ECO:0000256" key="5">
    <source>
        <dbReference type="ARBA" id="ARBA00022692"/>
    </source>
</evidence>
<feature type="transmembrane region" description="Helical" evidence="9">
    <location>
        <begin position="103"/>
        <end position="120"/>
    </location>
</feature>
<gene>
    <name evidence="10" type="ORF">D5H78_04465</name>
</gene>
<evidence type="ECO:0000313" key="11">
    <source>
        <dbReference type="Proteomes" id="UP000265614"/>
    </source>
</evidence>
<dbReference type="AlphaFoldDB" id="A0A3A3Z8D7"/>
<dbReference type="GO" id="GO:0055085">
    <property type="term" value="P:transmembrane transport"/>
    <property type="evidence" value="ECO:0007669"/>
    <property type="project" value="TreeGrafter"/>
</dbReference>
<feature type="compositionally biased region" description="Gly residues" evidence="8">
    <location>
        <begin position="1"/>
        <end position="10"/>
    </location>
</feature>
<dbReference type="OrthoDB" id="4016357at2"/>
<feature type="transmembrane region" description="Helical" evidence="9">
    <location>
        <begin position="362"/>
        <end position="381"/>
    </location>
</feature>
<feature type="transmembrane region" description="Helical" evidence="9">
    <location>
        <begin position="243"/>
        <end position="263"/>
    </location>
</feature>
<dbReference type="GO" id="GO:0005886">
    <property type="term" value="C:plasma membrane"/>
    <property type="evidence" value="ECO:0007669"/>
    <property type="project" value="UniProtKB-SubCell"/>
</dbReference>
<dbReference type="Proteomes" id="UP000265614">
    <property type="component" value="Unassembled WGS sequence"/>
</dbReference>
<keyword evidence="11" id="KW-1185">Reference proteome</keyword>
<evidence type="ECO:0000256" key="9">
    <source>
        <dbReference type="SAM" id="Phobius"/>
    </source>
</evidence>
<dbReference type="PANTHER" id="PTHR21716:SF53">
    <property type="entry name" value="PERMEASE PERM-RELATED"/>
    <property type="match status" value="1"/>
</dbReference>
<organism evidence="10 11">
    <name type="scientific">Vallicoccus soli</name>
    <dbReference type="NCBI Taxonomy" id="2339232"/>
    <lineage>
        <taxon>Bacteria</taxon>
        <taxon>Bacillati</taxon>
        <taxon>Actinomycetota</taxon>
        <taxon>Actinomycetes</taxon>
        <taxon>Motilibacterales</taxon>
        <taxon>Vallicoccaceae</taxon>
        <taxon>Vallicoccus</taxon>
    </lineage>
</organism>
<accession>A0A3A3Z8D7</accession>
<comment type="subcellular location">
    <subcellularLocation>
        <location evidence="1">Cell membrane</location>
        <topology evidence="1">Multi-pass membrane protein</topology>
    </subcellularLocation>
</comment>
<keyword evidence="4" id="KW-1003">Cell membrane</keyword>
<comment type="caution">
    <text evidence="10">The sequence shown here is derived from an EMBL/GenBank/DDBJ whole genome shotgun (WGS) entry which is preliminary data.</text>
</comment>
<proteinExistence type="inferred from homology"/>
<sequence>MTQDAGGGTGAERERARAEQERRRAEQAAGAAQQHAERAEGAADVSVEAAQVAEVEAAQAAEAAEAATVVDERLETLIDEKRMPEHPEPFGHPGRPLSRNSPFVLGFLAALGVLLAYYLVQVVTDARSVIVLIVVSMFLAIGLNPAVEGLIDLGMRRARAVLVVFAGVIAAFVGFGFAVVPPLVEQTTALVETLPDLVGDLQRSERVRELDEQYGVLDRAQEYLASGNVGEQAFGGILGVGRVLLSTVFSAFTVLILTLYFLASLPAIKRQAYLLVPASRRERVTLLGDEILSRIGSYVGGAATVAFLAGISSLVFLSVIGIDYALPLSLLVGLLGIVPVVGATIAGLVVCAVAFGESVGQGVACVVFYLVYQQVENYVLYPRIMARSVDVPAAATVMAALIGGALLGVVGALLAIPVAAGVLLLVREVWIPRQERL</sequence>
<evidence type="ECO:0000256" key="8">
    <source>
        <dbReference type="SAM" id="MobiDB-lite"/>
    </source>
</evidence>
<evidence type="ECO:0000256" key="1">
    <source>
        <dbReference type="ARBA" id="ARBA00004651"/>
    </source>
</evidence>
<feature type="transmembrane region" description="Helical" evidence="9">
    <location>
        <begin position="393"/>
        <end position="426"/>
    </location>
</feature>
<keyword evidence="5 9" id="KW-0812">Transmembrane</keyword>
<evidence type="ECO:0000256" key="2">
    <source>
        <dbReference type="ARBA" id="ARBA00009773"/>
    </source>
</evidence>
<reference evidence="10 11" key="1">
    <citation type="submission" date="2018-09" db="EMBL/GenBank/DDBJ databases">
        <title>YIM 75000 draft genome.</title>
        <authorList>
            <person name="Tang S."/>
            <person name="Feng Y."/>
        </authorList>
    </citation>
    <scope>NUCLEOTIDE SEQUENCE [LARGE SCALE GENOMIC DNA]</scope>
    <source>
        <strain evidence="10 11">YIM 75000</strain>
    </source>
</reference>
<evidence type="ECO:0000256" key="7">
    <source>
        <dbReference type="ARBA" id="ARBA00023136"/>
    </source>
</evidence>
<keyword evidence="7 9" id="KW-0472">Membrane</keyword>
<feature type="transmembrane region" description="Helical" evidence="9">
    <location>
        <begin position="298"/>
        <end position="322"/>
    </location>
</feature>
<feature type="transmembrane region" description="Helical" evidence="9">
    <location>
        <begin position="328"/>
        <end position="355"/>
    </location>
</feature>
<comment type="similarity">
    <text evidence="2">Belongs to the autoinducer-2 exporter (AI-2E) (TC 2.A.86) family.</text>
</comment>
<feature type="compositionally biased region" description="Basic and acidic residues" evidence="8">
    <location>
        <begin position="11"/>
        <end position="26"/>
    </location>
</feature>
<dbReference type="Pfam" id="PF01594">
    <property type="entry name" value="AI-2E_transport"/>
    <property type="match status" value="1"/>
</dbReference>
<protein>
    <submittedName>
        <fullName evidence="10">AI-2E family transporter</fullName>
    </submittedName>
</protein>
<dbReference type="PANTHER" id="PTHR21716">
    <property type="entry name" value="TRANSMEMBRANE PROTEIN"/>
    <property type="match status" value="1"/>
</dbReference>
<evidence type="ECO:0000256" key="6">
    <source>
        <dbReference type="ARBA" id="ARBA00022989"/>
    </source>
</evidence>
<keyword evidence="3" id="KW-0813">Transport</keyword>
<name>A0A3A3Z8D7_9ACTN</name>
<feature type="region of interest" description="Disordered" evidence="8">
    <location>
        <begin position="1"/>
        <end position="45"/>
    </location>
</feature>
<feature type="transmembrane region" description="Helical" evidence="9">
    <location>
        <begin position="126"/>
        <end position="147"/>
    </location>
</feature>
<dbReference type="EMBL" id="QZEZ01000001">
    <property type="protein sequence ID" value="RJK98167.1"/>
    <property type="molecule type" value="Genomic_DNA"/>
</dbReference>
<evidence type="ECO:0000256" key="4">
    <source>
        <dbReference type="ARBA" id="ARBA00022475"/>
    </source>
</evidence>
<feature type="transmembrane region" description="Helical" evidence="9">
    <location>
        <begin position="159"/>
        <end position="180"/>
    </location>
</feature>
<evidence type="ECO:0000313" key="10">
    <source>
        <dbReference type="EMBL" id="RJK98167.1"/>
    </source>
</evidence>